<evidence type="ECO:0000256" key="1">
    <source>
        <dbReference type="SAM" id="MobiDB-lite"/>
    </source>
</evidence>
<feature type="compositionally biased region" description="Low complexity" evidence="1">
    <location>
        <begin position="29"/>
        <end position="38"/>
    </location>
</feature>
<reference evidence="2 3" key="1">
    <citation type="journal article" date="2024" name="Nat. Commun.">
        <title>Phylogenomics reveals the evolutionary origins of lichenization in chlorophyte algae.</title>
        <authorList>
            <person name="Puginier C."/>
            <person name="Libourel C."/>
            <person name="Otte J."/>
            <person name="Skaloud P."/>
            <person name="Haon M."/>
            <person name="Grisel S."/>
            <person name="Petersen M."/>
            <person name="Berrin J.G."/>
            <person name="Delaux P.M."/>
            <person name="Dal Grande F."/>
            <person name="Keller J."/>
        </authorList>
    </citation>
    <scope>NUCLEOTIDE SEQUENCE [LARGE SCALE GENOMIC DNA]</scope>
    <source>
        <strain evidence="2 3">SAG 2523</strain>
    </source>
</reference>
<evidence type="ECO:0000313" key="2">
    <source>
        <dbReference type="EMBL" id="KAK9862184.1"/>
    </source>
</evidence>
<dbReference type="AlphaFoldDB" id="A0AAW1T0T5"/>
<evidence type="ECO:0000313" key="3">
    <source>
        <dbReference type="Proteomes" id="UP001485043"/>
    </source>
</evidence>
<sequence length="159" mass="16481">MIPSGRTSLPWRRISYEIAGPGPCASADGNAGAAAMSGCPSPSRTQAADTHSHEPTNQDAASLQHGGRHEGGTRSWDSGGHRPTKGHHASPHGGLQWLLQLLFDRRGPSIIEPGASMGCIATSSAMVVQPRMDEPACIAVSATGNTASPFSWPTACPTF</sequence>
<keyword evidence="3" id="KW-1185">Reference proteome</keyword>
<feature type="region of interest" description="Disordered" evidence="1">
    <location>
        <begin position="29"/>
        <end position="91"/>
    </location>
</feature>
<name>A0AAW1T0T5_9CHLO</name>
<organism evidence="2 3">
    <name type="scientific">Apatococcus fuscideae</name>
    <dbReference type="NCBI Taxonomy" id="2026836"/>
    <lineage>
        <taxon>Eukaryota</taxon>
        <taxon>Viridiplantae</taxon>
        <taxon>Chlorophyta</taxon>
        <taxon>core chlorophytes</taxon>
        <taxon>Trebouxiophyceae</taxon>
        <taxon>Chlorellales</taxon>
        <taxon>Chlorellaceae</taxon>
        <taxon>Apatococcus</taxon>
    </lineage>
</organism>
<dbReference type="EMBL" id="JALJOV010000643">
    <property type="protein sequence ID" value="KAK9862184.1"/>
    <property type="molecule type" value="Genomic_DNA"/>
</dbReference>
<proteinExistence type="predicted"/>
<feature type="compositionally biased region" description="Polar residues" evidence="1">
    <location>
        <begin position="40"/>
        <end position="49"/>
    </location>
</feature>
<protein>
    <submittedName>
        <fullName evidence="2">Uncharacterized protein</fullName>
    </submittedName>
</protein>
<dbReference type="Proteomes" id="UP001485043">
    <property type="component" value="Unassembled WGS sequence"/>
</dbReference>
<gene>
    <name evidence="2" type="ORF">WJX84_012190</name>
</gene>
<accession>A0AAW1T0T5</accession>
<comment type="caution">
    <text evidence="2">The sequence shown here is derived from an EMBL/GenBank/DDBJ whole genome shotgun (WGS) entry which is preliminary data.</text>
</comment>